<dbReference type="SUPFAM" id="SSF56059">
    <property type="entry name" value="Glutathione synthetase ATP-binding domain-like"/>
    <property type="match status" value="1"/>
</dbReference>
<comment type="cofactor">
    <cofactor evidence="12">
        <name>Mg(2+)</name>
        <dbReference type="ChEBI" id="CHEBI:18420"/>
    </cofactor>
    <cofactor evidence="12">
        <name>Mn(2+)</name>
        <dbReference type="ChEBI" id="CHEBI:29035"/>
    </cofactor>
    <text evidence="12">Binds 2 magnesium or manganese ions per subunit.</text>
</comment>
<dbReference type="UniPathway" id="UPA00219"/>
<dbReference type="InterPro" id="IPR005905">
    <property type="entry name" value="D_ala_D_ala"/>
</dbReference>
<evidence type="ECO:0000256" key="9">
    <source>
        <dbReference type="ARBA" id="ARBA00023316"/>
    </source>
</evidence>
<keyword evidence="17" id="KW-1185">Reference proteome</keyword>
<dbReference type="InterPro" id="IPR016185">
    <property type="entry name" value="PreATP-grasp_dom_sf"/>
</dbReference>
<evidence type="ECO:0000313" key="16">
    <source>
        <dbReference type="EMBL" id="SQD92166.1"/>
    </source>
</evidence>
<feature type="binding site" evidence="12">
    <location>
        <position position="296"/>
    </location>
    <ligand>
        <name>Mg(2+)</name>
        <dbReference type="ChEBI" id="CHEBI:18420"/>
        <label>2</label>
    </ligand>
</feature>
<dbReference type="EC" id="6.3.2.4" evidence="10"/>
<feature type="active site" evidence="11">
    <location>
        <position position="171"/>
    </location>
</feature>
<keyword evidence="6 13" id="KW-0067">ATP-binding</keyword>
<keyword evidence="8 10" id="KW-0573">Peptidoglycan synthesis</keyword>
<dbReference type="PIRSF" id="PIRSF039102">
    <property type="entry name" value="Ddl/VanB"/>
    <property type="match status" value="1"/>
</dbReference>
<dbReference type="HAMAP" id="MF_00047">
    <property type="entry name" value="Dala_Dala_lig"/>
    <property type="match status" value="1"/>
</dbReference>
<dbReference type="PANTHER" id="PTHR23132">
    <property type="entry name" value="D-ALANINE--D-ALANINE LIGASE"/>
    <property type="match status" value="1"/>
</dbReference>
<dbReference type="Gene3D" id="3.30.470.20">
    <property type="entry name" value="ATP-grasp fold, B domain"/>
    <property type="match status" value="1"/>
</dbReference>
<comment type="pathway">
    <text evidence="10">Cell wall biogenesis; peptidoglycan biosynthesis.</text>
</comment>
<keyword evidence="7 10" id="KW-0133">Cell shape</keyword>
<dbReference type="GO" id="GO:0071555">
    <property type="term" value="P:cell wall organization"/>
    <property type="evidence" value="ECO:0007669"/>
    <property type="project" value="UniProtKB-KW"/>
</dbReference>
<comment type="similarity">
    <text evidence="2 10">Belongs to the D-alanine--D-alanine ligase family.</text>
</comment>
<protein>
    <recommendedName>
        <fullName evidence="10">D-alanine--D-alanine ligase</fullName>
        <ecNumber evidence="10">6.3.2.4</ecNumber>
    </recommendedName>
    <alternativeName>
        <fullName evidence="10">D-Ala-D-Ala ligase</fullName>
    </alternativeName>
    <alternativeName>
        <fullName evidence="10">D-alanylalanine synthetase</fullName>
    </alternativeName>
</protein>
<evidence type="ECO:0000256" key="8">
    <source>
        <dbReference type="ARBA" id="ARBA00022984"/>
    </source>
</evidence>
<feature type="binding site" evidence="12">
    <location>
        <position position="283"/>
    </location>
    <ligand>
        <name>Mg(2+)</name>
        <dbReference type="ChEBI" id="CHEBI:18420"/>
        <label>1</label>
    </ligand>
</feature>
<dbReference type="Gene3D" id="3.30.1490.20">
    <property type="entry name" value="ATP-grasp fold, A domain"/>
    <property type="match status" value="1"/>
</dbReference>
<keyword evidence="3 10" id="KW-0963">Cytoplasm</keyword>
<dbReference type="Pfam" id="PF01820">
    <property type="entry name" value="Dala_Dala_lig_N"/>
    <property type="match status" value="1"/>
</dbReference>
<name>A0A2X3KX62_9BACT</name>
<dbReference type="GO" id="GO:0005737">
    <property type="term" value="C:cytoplasm"/>
    <property type="evidence" value="ECO:0007669"/>
    <property type="project" value="UniProtKB-SubCell"/>
</dbReference>
<evidence type="ECO:0000256" key="3">
    <source>
        <dbReference type="ARBA" id="ARBA00022490"/>
    </source>
</evidence>
<evidence type="ECO:0000259" key="15">
    <source>
        <dbReference type="PROSITE" id="PS50975"/>
    </source>
</evidence>
<comment type="subcellular location">
    <subcellularLocation>
        <location evidence="1 10">Cytoplasm</location>
    </subcellularLocation>
</comment>
<keyword evidence="12" id="KW-0479">Metal-binding</keyword>
<dbReference type="Proteomes" id="UP000249818">
    <property type="component" value="Chromosome BARAN1"/>
</dbReference>
<dbReference type="NCBIfam" id="NF002378">
    <property type="entry name" value="PRK01372.1"/>
    <property type="match status" value="1"/>
</dbReference>
<dbReference type="InterPro" id="IPR000291">
    <property type="entry name" value="D-Ala_lig_Van_CS"/>
</dbReference>
<evidence type="ECO:0000256" key="14">
    <source>
        <dbReference type="SAM" id="MobiDB-lite"/>
    </source>
</evidence>
<accession>A0A2X3KX62</accession>
<keyword evidence="12" id="KW-0464">Manganese</keyword>
<evidence type="ECO:0000256" key="12">
    <source>
        <dbReference type="PIRSR" id="PIRSR039102-3"/>
    </source>
</evidence>
<evidence type="ECO:0000256" key="4">
    <source>
        <dbReference type="ARBA" id="ARBA00022598"/>
    </source>
</evidence>
<dbReference type="GO" id="GO:0046872">
    <property type="term" value="F:metal ion binding"/>
    <property type="evidence" value="ECO:0007669"/>
    <property type="project" value="UniProtKB-KW"/>
</dbReference>
<dbReference type="NCBIfam" id="TIGR01205">
    <property type="entry name" value="D_ala_D_alaTIGR"/>
    <property type="match status" value="1"/>
</dbReference>
<feature type="domain" description="ATP-grasp" evidence="15">
    <location>
        <begin position="128"/>
        <end position="329"/>
    </location>
</feature>
<dbReference type="EMBL" id="LS483254">
    <property type="protein sequence ID" value="SQD92166.1"/>
    <property type="molecule type" value="Genomic_DNA"/>
</dbReference>
<feature type="active site" evidence="11">
    <location>
        <position position="42"/>
    </location>
</feature>
<dbReference type="KEGG" id="bana:BARAN1_0141"/>
<dbReference type="PANTHER" id="PTHR23132:SF23">
    <property type="entry name" value="D-ALANINE--D-ALANINE LIGASE B"/>
    <property type="match status" value="1"/>
</dbReference>
<organism evidence="16 17">
    <name type="scientific">Candidatus Bipolaricaulis anaerobius</name>
    <dbReference type="NCBI Taxonomy" id="2026885"/>
    <lineage>
        <taxon>Bacteria</taxon>
        <taxon>Candidatus Bipolaricaulota</taxon>
        <taxon>Candidatus Bipolaricaulia</taxon>
        <taxon>Candidatus Bipolaricaulales</taxon>
        <taxon>Candidatus Bipolaricaulaceae</taxon>
        <taxon>Candidatus Bipolaricaulis</taxon>
    </lineage>
</organism>
<evidence type="ECO:0000256" key="1">
    <source>
        <dbReference type="ARBA" id="ARBA00004496"/>
    </source>
</evidence>
<dbReference type="PROSITE" id="PS50975">
    <property type="entry name" value="ATP_GRASP"/>
    <property type="match status" value="1"/>
</dbReference>
<keyword evidence="5 13" id="KW-0547">Nucleotide-binding</keyword>
<evidence type="ECO:0000256" key="7">
    <source>
        <dbReference type="ARBA" id="ARBA00022960"/>
    </source>
</evidence>
<reference evidence="17" key="1">
    <citation type="submission" date="2018-05" db="EMBL/GenBank/DDBJ databases">
        <authorList>
            <person name="Hao L."/>
        </authorList>
    </citation>
    <scope>NUCLEOTIDE SEQUENCE [LARGE SCALE GENOMIC DNA]</scope>
</reference>
<feature type="binding site" evidence="12">
    <location>
        <position position="298"/>
    </location>
    <ligand>
        <name>Mg(2+)</name>
        <dbReference type="ChEBI" id="CHEBI:18420"/>
        <label>2</label>
    </ligand>
</feature>
<dbReference type="Gene3D" id="3.40.50.20">
    <property type="match status" value="1"/>
</dbReference>
<feature type="region of interest" description="Disordered" evidence="14">
    <location>
        <begin position="1"/>
        <end position="27"/>
    </location>
</feature>
<feature type="active site" evidence="11">
    <location>
        <position position="307"/>
    </location>
</feature>
<dbReference type="AlphaFoldDB" id="A0A2X3KX62"/>
<dbReference type="GO" id="GO:0005524">
    <property type="term" value="F:ATP binding"/>
    <property type="evidence" value="ECO:0007669"/>
    <property type="project" value="UniProtKB-UniRule"/>
</dbReference>
<dbReference type="GO" id="GO:0009252">
    <property type="term" value="P:peptidoglycan biosynthetic process"/>
    <property type="evidence" value="ECO:0007669"/>
    <property type="project" value="UniProtKB-UniRule"/>
</dbReference>
<dbReference type="InterPro" id="IPR011095">
    <property type="entry name" value="Dala_Dala_lig_C"/>
</dbReference>
<dbReference type="SUPFAM" id="SSF52440">
    <property type="entry name" value="PreATP-grasp domain"/>
    <property type="match status" value="1"/>
</dbReference>
<dbReference type="InterPro" id="IPR013815">
    <property type="entry name" value="ATP_grasp_subdomain_1"/>
</dbReference>
<comment type="function">
    <text evidence="10">Cell wall formation.</text>
</comment>
<dbReference type="PROSITE" id="PS00844">
    <property type="entry name" value="DALA_DALA_LIGASE_2"/>
    <property type="match status" value="1"/>
</dbReference>
<evidence type="ECO:0000256" key="10">
    <source>
        <dbReference type="HAMAP-Rule" id="MF_00047"/>
    </source>
</evidence>
<dbReference type="InterPro" id="IPR011761">
    <property type="entry name" value="ATP-grasp"/>
</dbReference>
<comment type="catalytic activity">
    <reaction evidence="10">
        <text>2 D-alanine + ATP = D-alanyl-D-alanine + ADP + phosphate + H(+)</text>
        <dbReference type="Rhea" id="RHEA:11224"/>
        <dbReference type="ChEBI" id="CHEBI:15378"/>
        <dbReference type="ChEBI" id="CHEBI:30616"/>
        <dbReference type="ChEBI" id="CHEBI:43474"/>
        <dbReference type="ChEBI" id="CHEBI:57416"/>
        <dbReference type="ChEBI" id="CHEBI:57822"/>
        <dbReference type="ChEBI" id="CHEBI:456216"/>
        <dbReference type="EC" id="6.3.2.4"/>
    </reaction>
</comment>
<keyword evidence="12" id="KW-0460">Magnesium</keyword>
<gene>
    <name evidence="10 16" type="primary">ddl</name>
    <name evidence="16" type="ORF">BARAN1_0141</name>
</gene>
<keyword evidence="9 10" id="KW-0961">Cell wall biogenesis/degradation</keyword>
<evidence type="ECO:0000256" key="11">
    <source>
        <dbReference type="PIRSR" id="PIRSR039102-1"/>
    </source>
</evidence>
<evidence type="ECO:0000256" key="13">
    <source>
        <dbReference type="PROSITE-ProRule" id="PRU00409"/>
    </source>
</evidence>
<sequence length="342" mass="36534">MVARQAAPSRRTSGLVPRRGRGKDRTVTSPRVAVLCGGDSAEREISLLSGRGVHAALVRQGWDAELVDIRTYDGLPQRLAPFAAVFNILHGGAGEDGTVQLLLDLMGKPYVGSGPLASALAMDKSESRKAFQGKGLPVPAWALCTGGDPVALARAAELGYPLVLKPRREGSSVGVHLVRDRAELEQVASALLSRYGEFLAERFIPGREVTASILDRDGEVVALPLVEVRPREGDLFDWTAKYTPGGCAVSCPAELPPDLTAHIQDIARQAHLVLGCRDLSRADFRVARDGTPYLLEVNALPGLTEMSLFPRAAHAVGLSYDDLVVHLLNRALARLPAPTPLG</sequence>
<evidence type="ECO:0000256" key="5">
    <source>
        <dbReference type="ARBA" id="ARBA00022741"/>
    </source>
</evidence>
<feature type="binding site" evidence="12">
    <location>
        <position position="296"/>
    </location>
    <ligand>
        <name>Mg(2+)</name>
        <dbReference type="ChEBI" id="CHEBI:18420"/>
        <label>1</label>
    </ligand>
</feature>
<dbReference type="InterPro" id="IPR011127">
    <property type="entry name" value="Dala_Dala_lig_N"/>
</dbReference>
<evidence type="ECO:0000256" key="2">
    <source>
        <dbReference type="ARBA" id="ARBA00010871"/>
    </source>
</evidence>
<dbReference type="GO" id="GO:0008360">
    <property type="term" value="P:regulation of cell shape"/>
    <property type="evidence" value="ECO:0007669"/>
    <property type="project" value="UniProtKB-KW"/>
</dbReference>
<dbReference type="Pfam" id="PF07478">
    <property type="entry name" value="Dala_Dala_lig_C"/>
    <property type="match status" value="1"/>
</dbReference>
<keyword evidence="4 10" id="KW-0436">Ligase</keyword>
<evidence type="ECO:0000256" key="6">
    <source>
        <dbReference type="ARBA" id="ARBA00022840"/>
    </source>
</evidence>
<dbReference type="GO" id="GO:0008716">
    <property type="term" value="F:D-alanine-D-alanine ligase activity"/>
    <property type="evidence" value="ECO:0007669"/>
    <property type="project" value="UniProtKB-UniRule"/>
</dbReference>
<evidence type="ECO:0000313" key="17">
    <source>
        <dbReference type="Proteomes" id="UP000249818"/>
    </source>
</evidence>
<proteinExistence type="inferred from homology"/>